<dbReference type="RefSeq" id="WP_068902439.1">
    <property type="nucleotide sequence ID" value="NZ_LYBM01000019.1"/>
</dbReference>
<accession>A0A1C3EIN6</accession>
<organism evidence="2 3">
    <name type="scientific">Veronia pacifica</name>
    <dbReference type="NCBI Taxonomy" id="1080227"/>
    <lineage>
        <taxon>Bacteria</taxon>
        <taxon>Pseudomonadati</taxon>
        <taxon>Pseudomonadota</taxon>
        <taxon>Gammaproteobacteria</taxon>
        <taxon>Vibrionales</taxon>
        <taxon>Vibrionaceae</taxon>
        <taxon>Veronia</taxon>
    </lineage>
</organism>
<evidence type="ECO:0000313" key="2">
    <source>
        <dbReference type="EMBL" id="ODA33095.1"/>
    </source>
</evidence>
<evidence type="ECO:0000256" key="1">
    <source>
        <dbReference type="SAM" id="Coils"/>
    </source>
</evidence>
<keyword evidence="1" id="KW-0175">Coiled coil</keyword>
<evidence type="ECO:0000313" key="3">
    <source>
        <dbReference type="Proteomes" id="UP000094936"/>
    </source>
</evidence>
<dbReference type="AlphaFoldDB" id="A0A1C3EIN6"/>
<dbReference type="Proteomes" id="UP000094936">
    <property type="component" value="Unassembled WGS sequence"/>
</dbReference>
<feature type="coiled-coil region" evidence="1">
    <location>
        <begin position="87"/>
        <end position="160"/>
    </location>
</feature>
<protein>
    <submittedName>
        <fullName evidence="2">Uncharacterized protein</fullName>
    </submittedName>
</protein>
<reference evidence="2 3" key="1">
    <citation type="submission" date="2016-05" db="EMBL/GenBank/DDBJ databases">
        <title>Genomic Taxonomy of the Vibrionaceae.</title>
        <authorList>
            <person name="Gomez-Gil B."/>
            <person name="Enciso-Ibarra J."/>
        </authorList>
    </citation>
    <scope>NUCLEOTIDE SEQUENCE [LARGE SCALE GENOMIC DNA]</scope>
    <source>
        <strain evidence="2 3">CAIM 1920</strain>
    </source>
</reference>
<name>A0A1C3EIN6_9GAMM</name>
<gene>
    <name evidence="2" type="ORF">A8L45_11695</name>
</gene>
<sequence>MQKIELSSLDNVTFDGFDFTFINEHGIPIDVPNGLFLIATGQLEIHFNGLPAPLFKLLDNSGISSEILIQSLSVIPPFKSSLLERYEDDLVQRRKTLDEQLAVIEQNQAEMRSDRCQNIAICEQFIAESKRQIAKLNREIEQLEQKTEDETKDIEISTQLIIESLALFQSDFSYDPERAEKRLSENL</sequence>
<dbReference type="EMBL" id="LYBM01000019">
    <property type="protein sequence ID" value="ODA33095.1"/>
    <property type="molecule type" value="Genomic_DNA"/>
</dbReference>
<keyword evidence="3" id="KW-1185">Reference proteome</keyword>
<comment type="caution">
    <text evidence="2">The sequence shown here is derived from an EMBL/GenBank/DDBJ whole genome shotgun (WGS) entry which is preliminary data.</text>
</comment>
<proteinExistence type="predicted"/>